<dbReference type="PANTHER" id="PTHR30055:SF238">
    <property type="entry name" value="MYCOFACTOCIN BIOSYNTHESIS TRANSCRIPTIONAL REGULATOR MFTR-RELATED"/>
    <property type="match status" value="1"/>
</dbReference>
<evidence type="ECO:0000256" key="1">
    <source>
        <dbReference type="ARBA" id="ARBA00023015"/>
    </source>
</evidence>
<protein>
    <submittedName>
        <fullName evidence="7">TetR family transcriptional regulator</fullName>
    </submittedName>
</protein>
<dbReference type="Pfam" id="PF00440">
    <property type="entry name" value="TetR_N"/>
    <property type="match status" value="1"/>
</dbReference>
<dbReference type="SUPFAM" id="SSF46689">
    <property type="entry name" value="Homeodomain-like"/>
    <property type="match status" value="1"/>
</dbReference>
<evidence type="ECO:0000256" key="4">
    <source>
        <dbReference type="PROSITE-ProRule" id="PRU00335"/>
    </source>
</evidence>
<dbReference type="PANTHER" id="PTHR30055">
    <property type="entry name" value="HTH-TYPE TRANSCRIPTIONAL REGULATOR RUTR"/>
    <property type="match status" value="1"/>
</dbReference>
<dbReference type="PRINTS" id="PR00455">
    <property type="entry name" value="HTHTETR"/>
</dbReference>
<dbReference type="PROSITE" id="PS01081">
    <property type="entry name" value="HTH_TETR_1"/>
    <property type="match status" value="1"/>
</dbReference>
<evidence type="ECO:0000256" key="3">
    <source>
        <dbReference type="ARBA" id="ARBA00023163"/>
    </source>
</evidence>
<proteinExistence type="predicted"/>
<accession>A0ABU4HU36</accession>
<dbReference type="InterPro" id="IPR001647">
    <property type="entry name" value="HTH_TetR"/>
</dbReference>
<organism evidence="7 8">
    <name type="scientific">Conexibacter stalactiti</name>
    <dbReference type="NCBI Taxonomy" id="1940611"/>
    <lineage>
        <taxon>Bacteria</taxon>
        <taxon>Bacillati</taxon>
        <taxon>Actinomycetota</taxon>
        <taxon>Thermoleophilia</taxon>
        <taxon>Solirubrobacterales</taxon>
        <taxon>Conexibacteraceae</taxon>
        <taxon>Conexibacter</taxon>
    </lineage>
</organism>
<evidence type="ECO:0000313" key="8">
    <source>
        <dbReference type="Proteomes" id="UP001284601"/>
    </source>
</evidence>
<keyword evidence="1" id="KW-0805">Transcription regulation</keyword>
<comment type="caution">
    <text evidence="7">The sequence shown here is derived from an EMBL/GenBank/DDBJ whole genome shotgun (WGS) entry which is preliminary data.</text>
</comment>
<dbReference type="PROSITE" id="PS50977">
    <property type="entry name" value="HTH_TETR_2"/>
    <property type="match status" value="1"/>
</dbReference>
<evidence type="ECO:0000256" key="2">
    <source>
        <dbReference type="ARBA" id="ARBA00023125"/>
    </source>
</evidence>
<evidence type="ECO:0000313" key="7">
    <source>
        <dbReference type="EMBL" id="MDW5596826.1"/>
    </source>
</evidence>
<name>A0ABU4HU36_9ACTN</name>
<dbReference type="InterPro" id="IPR023772">
    <property type="entry name" value="DNA-bd_HTH_TetR-type_CS"/>
</dbReference>
<gene>
    <name evidence="7" type="ORF">R7226_20940</name>
</gene>
<dbReference type="EMBL" id="JAWSTH010000066">
    <property type="protein sequence ID" value="MDW5596826.1"/>
    <property type="molecule type" value="Genomic_DNA"/>
</dbReference>
<dbReference type="Proteomes" id="UP001284601">
    <property type="component" value="Unassembled WGS sequence"/>
</dbReference>
<feature type="region of interest" description="Disordered" evidence="5">
    <location>
        <begin position="1"/>
        <end position="21"/>
    </location>
</feature>
<reference evidence="8" key="1">
    <citation type="submission" date="2023-07" db="EMBL/GenBank/DDBJ databases">
        <title>Conexibacter stalactiti sp. nov., isolated from stalactites in a lava cave and emended description of the genus Conexibacter.</title>
        <authorList>
            <person name="Lee S.D."/>
        </authorList>
    </citation>
    <scope>NUCLEOTIDE SEQUENCE [LARGE SCALE GENOMIC DNA]</scope>
    <source>
        <strain evidence="8">KCTC 39840</strain>
    </source>
</reference>
<dbReference type="InterPro" id="IPR009057">
    <property type="entry name" value="Homeodomain-like_sf"/>
</dbReference>
<feature type="DNA-binding region" description="H-T-H motif" evidence="4">
    <location>
        <begin position="50"/>
        <end position="69"/>
    </location>
</feature>
<feature type="domain" description="HTH tetR-type" evidence="6">
    <location>
        <begin position="27"/>
        <end position="87"/>
    </location>
</feature>
<keyword evidence="3" id="KW-0804">Transcription</keyword>
<keyword evidence="2 4" id="KW-0238">DNA-binding</keyword>
<dbReference type="Gene3D" id="1.10.357.10">
    <property type="entry name" value="Tetracycline Repressor, domain 2"/>
    <property type="match status" value="1"/>
</dbReference>
<dbReference type="RefSeq" id="WP_318599263.1">
    <property type="nucleotide sequence ID" value="NZ_JAWSTH010000066.1"/>
</dbReference>
<dbReference type="InterPro" id="IPR050109">
    <property type="entry name" value="HTH-type_TetR-like_transc_reg"/>
</dbReference>
<evidence type="ECO:0000256" key="5">
    <source>
        <dbReference type="SAM" id="MobiDB-lite"/>
    </source>
</evidence>
<evidence type="ECO:0000259" key="6">
    <source>
        <dbReference type="PROSITE" id="PS50977"/>
    </source>
</evidence>
<sequence length="205" mass="22720">MPTPGATEPDERPAAAAAPSLRERKRAAAKARVVDVAIALFSERGYNAVSVAEICQAADVAQRSFFRYFPAKEDVLLEPVREMADRMQAALAQAPPELSDAEALDGALRTLARYMLDDWERLAPYFRVVQETTAVRASPVVQLADRERAMADLLHARHHRGGSADWHTRLLVARAVAAYRVWLDELRTTTVEEPLAHLDRILAAP</sequence>
<keyword evidence="8" id="KW-1185">Reference proteome</keyword>